<accession>A0AAF6BHW8</accession>
<protein>
    <submittedName>
        <fullName evidence="2">Uncharacterized protein</fullName>
    </submittedName>
</protein>
<evidence type="ECO:0000313" key="3">
    <source>
        <dbReference type="Proteomes" id="UP001162541"/>
    </source>
</evidence>
<gene>
    <name evidence="2" type="ORF">Mp_5g13280</name>
</gene>
<sequence length="75" mass="8691">MDHDFSNDDNYSFEMCLPIECKSQVAPCSPRRAQNKQNWTNHEEMAGKSRSGRSTCKQAGEQNKMHRTRTSRPLM</sequence>
<evidence type="ECO:0000313" key="2">
    <source>
        <dbReference type="EMBL" id="BBN11602.1"/>
    </source>
</evidence>
<name>A0AAF6BHW8_MARPO</name>
<feature type="compositionally biased region" description="Polar residues" evidence="1">
    <location>
        <begin position="52"/>
        <end position="61"/>
    </location>
</feature>
<reference evidence="3" key="1">
    <citation type="journal article" date="2020" name="Curr. Biol.">
        <title>Chromatin organization in early land plants reveals an ancestral association between H3K27me3, transposons, and constitutive heterochromatin.</title>
        <authorList>
            <person name="Montgomery S.A."/>
            <person name="Tanizawa Y."/>
            <person name="Galik B."/>
            <person name="Wang N."/>
            <person name="Ito T."/>
            <person name="Mochizuki T."/>
            <person name="Akimcheva S."/>
            <person name="Bowman J.L."/>
            <person name="Cognat V."/>
            <person name="Marechal-Drouard L."/>
            <person name="Ekker H."/>
            <person name="Hong S.F."/>
            <person name="Kohchi T."/>
            <person name="Lin S.S."/>
            <person name="Liu L.D."/>
            <person name="Nakamura Y."/>
            <person name="Valeeva L.R."/>
            <person name="Shakirov E.V."/>
            <person name="Shippen D.E."/>
            <person name="Wei W.L."/>
            <person name="Yagura M."/>
            <person name="Yamaoka S."/>
            <person name="Yamato K.T."/>
            <person name="Liu C."/>
            <person name="Berger F."/>
        </authorList>
    </citation>
    <scope>NUCLEOTIDE SEQUENCE [LARGE SCALE GENOMIC DNA]</scope>
    <source>
        <strain evidence="3">Tak-1</strain>
    </source>
</reference>
<evidence type="ECO:0000256" key="1">
    <source>
        <dbReference type="SAM" id="MobiDB-lite"/>
    </source>
</evidence>
<dbReference type="EMBL" id="AP019870">
    <property type="protein sequence ID" value="BBN11602.1"/>
    <property type="molecule type" value="Genomic_DNA"/>
</dbReference>
<proteinExistence type="predicted"/>
<dbReference type="AlphaFoldDB" id="A0AAF6BHW8"/>
<feature type="region of interest" description="Disordered" evidence="1">
    <location>
        <begin position="28"/>
        <end position="75"/>
    </location>
</feature>
<dbReference type="Proteomes" id="UP001162541">
    <property type="component" value="Chromosome 5"/>
</dbReference>
<feature type="compositionally biased region" description="Basic residues" evidence="1">
    <location>
        <begin position="65"/>
        <end position="75"/>
    </location>
</feature>
<organism evidence="2 3">
    <name type="scientific">Marchantia polymorpha subsp. ruderalis</name>
    <dbReference type="NCBI Taxonomy" id="1480154"/>
    <lineage>
        <taxon>Eukaryota</taxon>
        <taxon>Viridiplantae</taxon>
        <taxon>Streptophyta</taxon>
        <taxon>Embryophyta</taxon>
        <taxon>Marchantiophyta</taxon>
        <taxon>Marchantiopsida</taxon>
        <taxon>Marchantiidae</taxon>
        <taxon>Marchantiales</taxon>
        <taxon>Marchantiaceae</taxon>
        <taxon>Marchantia</taxon>
    </lineage>
</organism>